<name>A0A2T3XTK5_9BURK</name>
<dbReference type="EMBL" id="PYUC01000007">
    <property type="protein sequence ID" value="PTB19834.1"/>
    <property type="molecule type" value="Genomic_DNA"/>
</dbReference>
<dbReference type="Proteomes" id="UP000240638">
    <property type="component" value="Unassembled WGS sequence"/>
</dbReference>
<evidence type="ECO:0000313" key="1">
    <source>
        <dbReference type="EMBL" id="PTB19834.1"/>
    </source>
</evidence>
<comment type="caution">
    <text evidence="1">The sequence shown here is derived from an EMBL/GenBank/DDBJ whole genome shotgun (WGS) entry which is preliminary data.</text>
</comment>
<reference evidence="1 2" key="1">
    <citation type="submission" date="2018-03" db="EMBL/GenBank/DDBJ databases">
        <title>Whole genome analyses suggest that Burkholderia sensu lato contains two further novel genera in the rhizoxinica-symbiotica group Mycetohabitans gen. nov., and Trinickia gen. nov.: implications for the evolution of diazotrophy and nodulation in the Burkholderiaceae.</title>
        <authorList>
            <person name="Estrada De Los Santos P."/>
            <person name="Palmer M."/>
            <person name="Chavez-Ramirez B."/>
            <person name="Steenkamp E.T."/>
            <person name="Hirsch A.M."/>
            <person name="Manyaka P."/>
            <person name="Maluk M."/>
            <person name="Lafos M."/>
            <person name="Crook M."/>
            <person name="Gross E."/>
            <person name="Simon M.F."/>
            <person name="Bueno Dos Reis Junior F."/>
            <person name="Poole P.S."/>
            <person name="Venter S.N."/>
            <person name="James E.K."/>
        </authorList>
    </citation>
    <scope>NUCLEOTIDE SEQUENCE [LARGE SCALE GENOMIC DNA]</scope>
    <source>
        <strain evidence="1 2">JPY-366</strain>
    </source>
</reference>
<dbReference type="AlphaFoldDB" id="A0A2T3XTK5"/>
<gene>
    <name evidence="1" type="ORF">C9I57_15675</name>
</gene>
<accession>A0A2T3XTK5</accession>
<organism evidence="1 2">
    <name type="scientific">Trinickia symbiotica</name>
    <dbReference type="NCBI Taxonomy" id="863227"/>
    <lineage>
        <taxon>Bacteria</taxon>
        <taxon>Pseudomonadati</taxon>
        <taxon>Pseudomonadota</taxon>
        <taxon>Betaproteobacteria</taxon>
        <taxon>Burkholderiales</taxon>
        <taxon>Burkholderiaceae</taxon>
        <taxon>Trinickia</taxon>
    </lineage>
</organism>
<sequence>MVSSARHRDNAAPTAATLGAAAKSDFAQGGISDCTVGNVAWSTVITYNTVSAALKAVRSLPR</sequence>
<protein>
    <submittedName>
        <fullName evidence="1">Uncharacterized protein</fullName>
    </submittedName>
</protein>
<evidence type="ECO:0000313" key="2">
    <source>
        <dbReference type="Proteomes" id="UP000240638"/>
    </source>
</evidence>
<proteinExistence type="predicted"/>